<gene>
    <name evidence="1" type="ORF">C8F04DRAFT_181543</name>
</gene>
<sequence length="262" mass="29381">MSPLPRSRALSPAPQQTESKLKQALSNLKQAQSLLRPALRLGKAAVTGIGIPGVEGVVNGVVELGEMVSTMRGNKEDLVKLKKHLDTLDAVDCSNMGGDLKQRVESLKKELHLITTEHNQLAKREKFMRFFDSKGDKEAIQNIQNSIVSCIQDFTFYGTVSIEKLIGDMVAQVQEIHKNVGIMTPQVQEIQKNFDSMAPQVNQVQQEAILARLTYISAQYNAANTPDTCMKGTRVEILKDVVRENQPLQRLWPKFWLRIIIF</sequence>
<proteinExistence type="predicted"/>
<dbReference type="InterPro" id="IPR059179">
    <property type="entry name" value="MLKL-like_MCAfunc"/>
</dbReference>
<organism evidence="1 2">
    <name type="scientific">Mycena alexandri</name>
    <dbReference type="NCBI Taxonomy" id="1745969"/>
    <lineage>
        <taxon>Eukaryota</taxon>
        <taxon>Fungi</taxon>
        <taxon>Dikarya</taxon>
        <taxon>Basidiomycota</taxon>
        <taxon>Agaricomycotina</taxon>
        <taxon>Agaricomycetes</taxon>
        <taxon>Agaricomycetidae</taxon>
        <taxon>Agaricales</taxon>
        <taxon>Marasmiineae</taxon>
        <taxon>Mycenaceae</taxon>
        <taxon>Mycena</taxon>
    </lineage>
</organism>
<keyword evidence="2" id="KW-1185">Reference proteome</keyword>
<evidence type="ECO:0000313" key="1">
    <source>
        <dbReference type="EMBL" id="KAJ7023429.1"/>
    </source>
</evidence>
<protein>
    <submittedName>
        <fullName evidence="1">Uncharacterized protein</fullName>
    </submittedName>
</protein>
<dbReference type="EMBL" id="JARJCM010000188">
    <property type="protein sequence ID" value="KAJ7023429.1"/>
    <property type="molecule type" value="Genomic_DNA"/>
</dbReference>
<comment type="caution">
    <text evidence="1">The sequence shown here is derived from an EMBL/GenBank/DDBJ whole genome shotgun (WGS) entry which is preliminary data.</text>
</comment>
<name>A0AAD6S9I9_9AGAR</name>
<accession>A0AAD6S9I9</accession>
<dbReference type="AlphaFoldDB" id="A0AAD6S9I9"/>
<reference evidence="1" key="1">
    <citation type="submission" date="2023-03" db="EMBL/GenBank/DDBJ databases">
        <title>Massive genome expansion in bonnet fungi (Mycena s.s.) driven by repeated elements and novel gene families across ecological guilds.</title>
        <authorList>
            <consortium name="Lawrence Berkeley National Laboratory"/>
            <person name="Harder C.B."/>
            <person name="Miyauchi S."/>
            <person name="Viragh M."/>
            <person name="Kuo A."/>
            <person name="Thoen E."/>
            <person name="Andreopoulos B."/>
            <person name="Lu D."/>
            <person name="Skrede I."/>
            <person name="Drula E."/>
            <person name="Henrissat B."/>
            <person name="Morin E."/>
            <person name="Kohler A."/>
            <person name="Barry K."/>
            <person name="LaButti K."/>
            <person name="Morin E."/>
            <person name="Salamov A."/>
            <person name="Lipzen A."/>
            <person name="Mereny Z."/>
            <person name="Hegedus B."/>
            <person name="Baldrian P."/>
            <person name="Stursova M."/>
            <person name="Weitz H."/>
            <person name="Taylor A."/>
            <person name="Grigoriev I.V."/>
            <person name="Nagy L.G."/>
            <person name="Martin F."/>
            <person name="Kauserud H."/>
        </authorList>
    </citation>
    <scope>NUCLEOTIDE SEQUENCE</scope>
    <source>
        <strain evidence="1">CBHHK200</strain>
    </source>
</reference>
<evidence type="ECO:0000313" key="2">
    <source>
        <dbReference type="Proteomes" id="UP001218188"/>
    </source>
</evidence>
<dbReference type="Proteomes" id="UP001218188">
    <property type="component" value="Unassembled WGS sequence"/>
</dbReference>
<dbReference type="CDD" id="cd21037">
    <property type="entry name" value="MLKL_NTD"/>
    <property type="match status" value="1"/>
</dbReference>